<feature type="region of interest" description="Disordered" evidence="1">
    <location>
        <begin position="349"/>
        <end position="372"/>
    </location>
</feature>
<evidence type="ECO:0000313" key="3">
    <source>
        <dbReference type="EMBL" id="MBK1877377.1"/>
    </source>
</evidence>
<organism evidence="3 4">
    <name type="scientific">Pelagicoccus mobilis</name>
    <dbReference type="NCBI Taxonomy" id="415221"/>
    <lineage>
        <taxon>Bacteria</taxon>
        <taxon>Pseudomonadati</taxon>
        <taxon>Verrucomicrobiota</taxon>
        <taxon>Opitutia</taxon>
        <taxon>Puniceicoccales</taxon>
        <taxon>Pelagicoccaceae</taxon>
        <taxon>Pelagicoccus</taxon>
    </lineage>
</organism>
<dbReference type="Pfam" id="PF14238">
    <property type="entry name" value="DUF4340"/>
    <property type="match status" value="1"/>
</dbReference>
<dbReference type="AlphaFoldDB" id="A0A934RZY3"/>
<feature type="domain" description="DUF4340" evidence="2">
    <location>
        <begin position="72"/>
        <end position="246"/>
    </location>
</feature>
<feature type="compositionally biased region" description="Pro residues" evidence="1">
    <location>
        <begin position="354"/>
        <end position="372"/>
    </location>
</feature>
<accession>A0A934RZY3</accession>
<comment type="caution">
    <text evidence="3">The sequence shown here is derived from an EMBL/GenBank/DDBJ whole genome shotgun (WGS) entry which is preliminary data.</text>
</comment>
<protein>
    <submittedName>
        <fullName evidence="3">DUF4340 domain-containing protein</fullName>
    </submittedName>
</protein>
<proteinExistence type="predicted"/>
<evidence type="ECO:0000259" key="2">
    <source>
        <dbReference type="Pfam" id="PF14238"/>
    </source>
</evidence>
<dbReference type="RefSeq" id="WP_200355591.1">
    <property type="nucleotide sequence ID" value="NZ_JAENIL010000017.1"/>
</dbReference>
<dbReference type="EMBL" id="JAENIL010000017">
    <property type="protein sequence ID" value="MBK1877377.1"/>
    <property type="molecule type" value="Genomic_DNA"/>
</dbReference>
<dbReference type="InterPro" id="IPR025641">
    <property type="entry name" value="DUF4340"/>
</dbReference>
<name>A0A934RZY3_9BACT</name>
<gene>
    <name evidence="3" type="ORF">JIN87_10905</name>
</gene>
<dbReference type="Proteomes" id="UP000617628">
    <property type="component" value="Unassembled WGS sequence"/>
</dbReference>
<evidence type="ECO:0000313" key="4">
    <source>
        <dbReference type="Proteomes" id="UP000617628"/>
    </source>
</evidence>
<evidence type="ECO:0000256" key="1">
    <source>
        <dbReference type="SAM" id="MobiDB-lite"/>
    </source>
</evidence>
<keyword evidence="4" id="KW-1185">Reference proteome</keyword>
<sequence length="372" mass="40711">MNLNKLYISTAALAVAAGITYFINNADNSQKEDPRVGTSIISNEDLDKVSTLEMISGNESLTFQYDSTVSAWLLQEKYALPADSQKVTDLVTQLKEAKLERVASRNPKRIADFGFEVDYINLIDDSDKSVLSLDLGRETESGKQLVRFADEEVAFISSESFSVDGDPVSWLEKELLSVERDEIRSANFKLENGDTLAVTRESDEADWTSVDTLPEGKQLDQGAITRALNRLVSIRFTNLADLTDPDYVAAKSHSYTIDYTLADGTTYTVLAGQRPEVRVEKEVETTNDAGETVTEMQEEVETDAGSVFVVLSSSKSDDPINEYMSRTAFTASSTLYTAAPESLDTLLADIPESEPTPEPVQLPAGPAPEPAG</sequence>
<reference evidence="3" key="1">
    <citation type="submission" date="2021-01" db="EMBL/GenBank/DDBJ databases">
        <title>Modified the classification status of verrucomicrobia.</title>
        <authorList>
            <person name="Feng X."/>
        </authorList>
    </citation>
    <scope>NUCLEOTIDE SEQUENCE</scope>
    <source>
        <strain evidence="3">KCTC 13126</strain>
    </source>
</reference>